<reference evidence="1 2" key="1">
    <citation type="journal article" date="2021" name="J. Hered.">
        <title>A chromosome-level genome assembly of the parasitoid wasp, Cotesia glomerata (Hymenoptera: Braconidae).</title>
        <authorList>
            <person name="Pinto B.J."/>
            <person name="Weis J.J."/>
            <person name="Gamble T."/>
            <person name="Ode P.J."/>
            <person name="Paul R."/>
            <person name="Zaspel J.M."/>
        </authorList>
    </citation>
    <scope>NUCLEOTIDE SEQUENCE [LARGE SCALE GENOMIC DNA]</scope>
    <source>
        <strain evidence="1">CgM1</strain>
    </source>
</reference>
<evidence type="ECO:0000313" key="1">
    <source>
        <dbReference type="EMBL" id="KAH0553652.1"/>
    </source>
</evidence>
<gene>
    <name evidence="1" type="ORF">KQX54_003173</name>
</gene>
<evidence type="ECO:0000313" key="2">
    <source>
        <dbReference type="Proteomes" id="UP000826195"/>
    </source>
</evidence>
<comment type="caution">
    <text evidence="1">The sequence shown here is derived from an EMBL/GenBank/DDBJ whole genome shotgun (WGS) entry which is preliminary data.</text>
</comment>
<dbReference type="Proteomes" id="UP000826195">
    <property type="component" value="Unassembled WGS sequence"/>
</dbReference>
<proteinExistence type="predicted"/>
<organism evidence="1 2">
    <name type="scientific">Cotesia glomerata</name>
    <name type="common">Lepidopteran parasitic wasp</name>
    <name type="synonym">Apanteles glomeratus</name>
    <dbReference type="NCBI Taxonomy" id="32391"/>
    <lineage>
        <taxon>Eukaryota</taxon>
        <taxon>Metazoa</taxon>
        <taxon>Ecdysozoa</taxon>
        <taxon>Arthropoda</taxon>
        <taxon>Hexapoda</taxon>
        <taxon>Insecta</taxon>
        <taxon>Pterygota</taxon>
        <taxon>Neoptera</taxon>
        <taxon>Endopterygota</taxon>
        <taxon>Hymenoptera</taxon>
        <taxon>Apocrita</taxon>
        <taxon>Ichneumonoidea</taxon>
        <taxon>Braconidae</taxon>
        <taxon>Microgastrinae</taxon>
        <taxon>Cotesia</taxon>
    </lineage>
</organism>
<sequence>MYIKRKERKRLKVDSEVYAREFQASDYNLGPKAFAKVREFGFEQQECGVVYSYSDTANTASDSVEFLHPEALENFAVSESYFNGSE</sequence>
<accession>A0AAV7I4V1</accession>
<dbReference type="EMBL" id="JAHXZJ010001119">
    <property type="protein sequence ID" value="KAH0553652.1"/>
    <property type="molecule type" value="Genomic_DNA"/>
</dbReference>
<dbReference type="AlphaFoldDB" id="A0AAV7I4V1"/>
<name>A0AAV7I4V1_COTGL</name>
<keyword evidence="2" id="KW-1185">Reference proteome</keyword>
<protein>
    <submittedName>
        <fullName evidence="1">Uncharacterized protein</fullName>
    </submittedName>
</protein>